<accession>A0A5P8YUM8</accession>
<dbReference type="InterPro" id="IPR036388">
    <property type="entry name" value="WH-like_DNA-bd_sf"/>
</dbReference>
<protein>
    <submittedName>
        <fullName evidence="1">MarR family transcriptional regulator</fullName>
    </submittedName>
</protein>
<dbReference type="SMART" id="SM00347">
    <property type="entry name" value="HTH_MARR"/>
    <property type="match status" value="1"/>
</dbReference>
<dbReference type="InterPro" id="IPR000835">
    <property type="entry name" value="HTH_MarR-typ"/>
</dbReference>
<dbReference type="SUPFAM" id="SSF46785">
    <property type="entry name" value="Winged helix' DNA-binding domain"/>
    <property type="match status" value="1"/>
</dbReference>
<dbReference type="Pfam" id="PF12802">
    <property type="entry name" value="MarR_2"/>
    <property type="match status" value="1"/>
</dbReference>
<comment type="caution">
    <text evidence="1">The sequence shown here is derived from an EMBL/GenBank/DDBJ whole genome shotgun (WGS) entry which is preliminary data.</text>
</comment>
<dbReference type="PROSITE" id="PS50995">
    <property type="entry name" value="HTH_MARR_2"/>
    <property type="match status" value="1"/>
</dbReference>
<dbReference type="RefSeq" id="WP_128781678.1">
    <property type="nucleotide sequence ID" value="NZ_CP041260.1"/>
</dbReference>
<dbReference type="InterPro" id="IPR039422">
    <property type="entry name" value="MarR/SlyA-like"/>
</dbReference>
<name>A0A5P8YUM8_9MICO</name>
<dbReference type="EMBL" id="JAHEWX010000022">
    <property type="protein sequence ID" value="MBT1543037.1"/>
    <property type="molecule type" value="Genomic_DNA"/>
</dbReference>
<dbReference type="GO" id="GO:0003700">
    <property type="term" value="F:DNA-binding transcription factor activity"/>
    <property type="evidence" value="ECO:0007669"/>
    <property type="project" value="InterPro"/>
</dbReference>
<dbReference type="PANTHER" id="PTHR33164">
    <property type="entry name" value="TRANSCRIPTIONAL REGULATOR, MARR FAMILY"/>
    <property type="match status" value="1"/>
</dbReference>
<dbReference type="GO" id="GO:0006950">
    <property type="term" value="P:response to stress"/>
    <property type="evidence" value="ECO:0007669"/>
    <property type="project" value="TreeGrafter"/>
</dbReference>
<evidence type="ECO:0000313" key="2">
    <source>
        <dbReference type="Proteomes" id="UP000709437"/>
    </source>
</evidence>
<dbReference type="PRINTS" id="PR00598">
    <property type="entry name" value="HTHMARR"/>
</dbReference>
<sequence>MSNESHPGSTPAFFPEPPRTTEGAAAIASLQALRDSVHDADGEALRELGMLPIDALALRHLIVERREGRLVNATQLARALRLSTAGITKLIDRLVRDGRAERQPNPKDRRGIIIATTGAAEDELARAYGHIHAPLLAAINALSAEEAVAVQRFASRLAEALRAELSTIGTRTVV</sequence>
<proteinExistence type="predicted"/>
<dbReference type="Gene3D" id="1.10.10.10">
    <property type="entry name" value="Winged helix-like DNA-binding domain superfamily/Winged helix DNA-binding domain"/>
    <property type="match status" value="1"/>
</dbReference>
<dbReference type="Proteomes" id="UP000709437">
    <property type="component" value="Unassembled WGS sequence"/>
</dbReference>
<organism evidence="1 2">
    <name type="scientific">Curtobacterium flaccumfaciens pv. flaccumfaciens</name>
    <dbReference type="NCBI Taxonomy" id="138532"/>
    <lineage>
        <taxon>Bacteria</taxon>
        <taxon>Bacillati</taxon>
        <taxon>Actinomycetota</taxon>
        <taxon>Actinomycetes</taxon>
        <taxon>Micrococcales</taxon>
        <taxon>Microbacteriaceae</taxon>
        <taxon>Curtobacterium</taxon>
    </lineage>
</organism>
<reference evidence="1" key="1">
    <citation type="submission" date="2021-05" db="EMBL/GenBank/DDBJ databases">
        <title>Whole genome sequence of Curtobacterium flaccumfaciens pv. flaccumfaciens strain CFBP 3417.</title>
        <authorList>
            <person name="Osdaghi E."/>
            <person name="Taghouti G."/>
            <person name="Portier P."/>
            <person name="Fazliarab A."/>
            <person name="Taghavi S.M."/>
            <person name="Briand M."/>
            <person name="Le-Saux M."/>
            <person name="Jacques M.-A."/>
        </authorList>
    </citation>
    <scope>NUCLEOTIDE SEQUENCE</scope>
    <source>
        <strain evidence="1">CFBP 3417</strain>
    </source>
</reference>
<dbReference type="PANTHER" id="PTHR33164:SF43">
    <property type="entry name" value="HTH-TYPE TRANSCRIPTIONAL REPRESSOR YETL"/>
    <property type="match status" value="1"/>
</dbReference>
<dbReference type="InterPro" id="IPR036390">
    <property type="entry name" value="WH_DNA-bd_sf"/>
</dbReference>
<gene>
    <name evidence="1" type="ORF">KK103_14815</name>
</gene>
<dbReference type="AlphaFoldDB" id="A0A5P8YUM8"/>
<evidence type="ECO:0000313" key="1">
    <source>
        <dbReference type="EMBL" id="MBT1543037.1"/>
    </source>
</evidence>